<evidence type="ECO:0000313" key="1">
    <source>
        <dbReference type="EMBL" id="GAW93501.1"/>
    </source>
</evidence>
<sequence length="37" mass="4160">MGVQEKVVEFTIPEIDFLSLYIYAGTGEQGNSDKHKD</sequence>
<dbReference type="EMBL" id="BDGJ01000145">
    <property type="protein sequence ID" value="GAW93501.1"/>
    <property type="molecule type" value="Genomic_DNA"/>
</dbReference>
<comment type="caution">
    <text evidence="1">The sequence shown here is derived from an EMBL/GenBank/DDBJ whole genome shotgun (WGS) entry which is preliminary data.</text>
</comment>
<accession>A0A1Z5HW02</accession>
<protein>
    <submittedName>
        <fullName evidence="1">Uncharacterized protein</fullName>
    </submittedName>
</protein>
<organism evidence="1 2">
    <name type="scientific">Calderihabitans maritimus</name>
    <dbReference type="NCBI Taxonomy" id="1246530"/>
    <lineage>
        <taxon>Bacteria</taxon>
        <taxon>Bacillati</taxon>
        <taxon>Bacillota</taxon>
        <taxon>Clostridia</taxon>
        <taxon>Neomoorellales</taxon>
        <taxon>Calderihabitantaceae</taxon>
        <taxon>Calderihabitans</taxon>
    </lineage>
</organism>
<dbReference type="Proteomes" id="UP000197032">
    <property type="component" value="Unassembled WGS sequence"/>
</dbReference>
<reference evidence="2" key="1">
    <citation type="journal article" date="2017" name="Appl. Environ. Microbiol.">
        <title>Genomic analysis of Calderihabitans maritimus KKC1, a thermophilic hydrogenogenic carboxydotrophic bacterium isolated from marine sediment.</title>
        <authorList>
            <person name="Omae K."/>
            <person name="Yoneda Y."/>
            <person name="Fukuyama Y."/>
            <person name="Yoshida T."/>
            <person name="Sako Y."/>
        </authorList>
    </citation>
    <scope>NUCLEOTIDE SEQUENCE [LARGE SCALE GENOMIC DNA]</scope>
    <source>
        <strain evidence="2">KKC1</strain>
    </source>
</reference>
<proteinExistence type="predicted"/>
<evidence type="ECO:0000313" key="2">
    <source>
        <dbReference type="Proteomes" id="UP000197032"/>
    </source>
</evidence>
<keyword evidence="2" id="KW-1185">Reference proteome</keyword>
<gene>
    <name evidence="1" type="ORF">KKC1_26320</name>
</gene>
<dbReference type="AlphaFoldDB" id="A0A1Z5HW02"/>
<name>A0A1Z5HW02_9FIRM</name>